<keyword evidence="3" id="KW-1185">Reference proteome</keyword>
<proteinExistence type="predicted"/>
<sequence>MCNLTNLPEIFQSNSNFLVVKLSIYICRHSLYLNCTVAGRRTSNHHFTFHWLLLGIYEEKECKAITLFKLYGCRKKD</sequence>
<dbReference type="AlphaFoldDB" id="A0A314KH65"/>
<dbReference type="Proteomes" id="UP000187609">
    <property type="component" value="Unassembled WGS sequence"/>
</dbReference>
<reference evidence="2" key="1">
    <citation type="submission" date="2016-11" db="EMBL/GenBank/DDBJ databases">
        <title>The genome of Nicotiana attenuata.</title>
        <authorList>
            <person name="Xu S."/>
            <person name="Brockmoeller T."/>
            <person name="Gaquerel E."/>
            <person name="Navarro A."/>
            <person name="Kuhl H."/>
            <person name="Gase K."/>
            <person name="Ling Z."/>
            <person name="Zhou W."/>
            <person name="Kreitzer C."/>
            <person name="Stanke M."/>
            <person name="Tang H."/>
            <person name="Lyons E."/>
            <person name="Pandey P."/>
            <person name="Pandey S.P."/>
            <person name="Timmermann B."/>
            <person name="Baldwin I.T."/>
        </authorList>
    </citation>
    <scope>NUCLEOTIDE SEQUENCE [LARGE SCALE GENOMIC DNA]</scope>
    <source>
        <strain evidence="2">UT</strain>
    </source>
</reference>
<evidence type="ECO:0000313" key="2">
    <source>
        <dbReference type="EMBL" id="OIT28592.1"/>
    </source>
</evidence>
<protein>
    <recommendedName>
        <fullName evidence="1">Ig-like domain-containing protein</fullName>
    </recommendedName>
</protein>
<evidence type="ECO:0000259" key="1">
    <source>
        <dbReference type="PROSITE" id="PS50835"/>
    </source>
</evidence>
<name>A0A314KH65_NICAT</name>
<feature type="domain" description="Ig-like" evidence="1">
    <location>
        <begin position="8"/>
        <end position="77"/>
    </location>
</feature>
<dbReference type="Gramene" id="OIT28592">
    <property type="protein sequence ID" value="OIT28592"/>
    <property type="gene ID" value="A4A49_52571"/>
</dbReference>
<dbReference type="PROSITE" id="PS50835">
    <property type="entry name" value="IG_LIKE"/>
    <property type="match status" value="1"/>
</dbReference>
<gene>
    <name evidence="2" type="ORF">A4A49_52571</name>
</gene>
<evidence type="ECO:0000313" key="3">
    <source>
        <dbReference type="Proteomes" id="UP000187609"/>
    </source>
</evidence>
<dbReference type="EMBL" id="MJEQ01002015">
    <property type="protein sequence ID" value="OIT28592.1"/>
    <property type="molecule type" value="Genomic_DNA"/>
</dbReference>
<dbReference type="InterPro" id="IPR007110">
    <property type="entry name" value="Ig-like_dom"/>
</dbReference>
<accession>A0A314KH65</accession>
<comment type="caution">
    <text evidence="2">The sequence shown here is derived from an EMBL/GenBank/DDBJ whole genome shotgun (WGS) entry which is preliminary data.</text>
</comment>
<organism evidence="2 3">
    <name type="scientific">Nicotiana attenuata</name>
    <name type="common">Coyote tobacco</name>
    <dbReference type="NCBI Taxonomy" id="49451"/>
    <lineage>
        <taxon>Eukaryota</taxon>
        <taxon>Viridiplantae</taxon>
        <taxon>Streptophyta</taxon>
        <taxon>Embryophyta</taxon>
        <taxon>Tracheophyta</taxon>
        <taxon>Spermatophyta</taxon>
        <taxon>Magnoliopsida</taxon>
        <taxon>eudicotyledons</taxon>
        <taxon>Gunneridae</taxon>
        <taxon>Pentapetalae</taxon>
        <taxon>asterids</taxon>
        <taxon>lamiids</taxon>
        <taxon>Solanales</taxon>
        <taxon>Solanaceae</taxon>
        <taxon>Nicotianoideae</taxon>
        <taxon>Nicotianeae</taxon>
        <taxon>Nicotiana</taxon>
    </lineage>
</organism>